<name>A0AC34FN56_9BILA</name>
<reference evidence="2" key="1">
    <citation type="submission" date="2022-11" db="UniProtKB">
        <authorList>
            <consortium name="WormBaseParasite"/>
        </authorList>
    </citation>
    <scope>IDENTIFICATION</scope>
</reference>
<evidence type="ECO:0000313" key="1">
    <source>
        <dbReference type="Proteomes" id="UP000887579"/>
    </source>
</evidence>
<protein>
    <submittedName>
        <fullName evidence="2">DUF4211 domain-containing protein</fullName>
    </submittedName>
</protein>
<dbReference type="WBParaSite" id="ES5_v2.g18739.t1">
    <property type="protein sequence ID" value="ES5_v2.g18739.t1"/>
    <property type="gene ID" value="ES5_v2.g18739"/>
</dbReference>
<organism evidence="1 2">
    <name type="scientific">Panagrolaimus sp. ES5</name>
    <dbReference type="NCBI Taxonomy" id="591445"/>
    <lineage>
        <taxon>Eukaryota</taxon>
        <taxon>Metazoa</taxon>
        <taxon>Ecdysozoa</taxon>
        <taxon>Nematoda</taxon>
        <taxon>Chromadorea</taxon>
        <taxon>Rhabditida</taxon>
        <taxon>Tylenchina</taxon>
        <taxon>Panagrolaimomorpha</taxon>
        <taxon>Panagrolaimoidea</taxon>
        <taxon>Panagrolaimidae</taxon>
        <taxon>Panagrolaimus</taxon>
    </lineage>
</organism>
<evidence type="ECO:0000313" key="2">
    <source>
        <dbReference type="WBParaSite" id="ES5_v2.g18739.t1"/>
    </source>
</evidence>
<proteinExistence type="predicted"/>
<sequence length="1124" mass="125236">MSTLQHLGFTTNPASSLLQSPQISLNGQFTSDLSNVSWNNQPSTSWFDQAKVAAMYNSMLQSTVNDHAQTQLESMVEQSLKVAAAAAAARAPSSISSAALNLATQQAANVNAFTNATMPIMAAVAAAANPLSSIPNSFFSSAAVDTHQQQQIMTSTMQQHHQQQPSQNYHNIQPNVTSVSATIIIPNSTSTNFINSTNPITSLAKDVTFDDLSMFDFNDLEMFPPTKTSSTTNISSIFPTPSEVDNNIIKTTEPSISDFNIPPQQPSSSKMTTKLSREMETDKELNHWLSLAVGGNLPDEDVHGSPLSNYGEPGNDHMDLFSAETTGISLDPIMFTPPDSPTHNEPKEKRPPVSSLNLTSESSPSKTTVATFPNASPQPDISPQPTVESLIFMPKPQIDGASNRVPTTVATFPNASPHPDISPQPTVESLIFMPKPQNDGASNRVPVYKQKKSIFSAASITLEKALNKVVKSKKADEYSFTDDEEEEQPLSKSAGFDFFSDDSRTATGDNDMDPKSQEPVENTVSKKKSVAEPKPLAQVEELKEELKQEKNNVAEIIRKRKENLKKLSHVFLYSEILEGDDVITPGANFLNDEEDENEKLNVSDSAQSPETMEFLNEEDENDSPPLLTAPYCEPSSSNGIPILRIKTEIPDLANSPSQIAAAESTDEVFVKDEEAKEPERVLPKLVIKLRRESVTSPIPKKRKKKHKKKKDDTDWEPSEKKRKKHKNKHRHHREHVETSIISNTAALMDDKKPKLSFINGFTKPSPFTDPSVIERLSYFGEANGDSPKGTFVVCKQDLFKTDCPLWKVDNQNLLQKYPQINENSGLKLYKNSSTYSGWCDQVAAGYIVVQVKYHKHTRAETIVEPHIPINDLLPAITELSSSTFTNDDGFGLRDEPIIDDIFEPLPSGSINNTMSSVKTTVRSHMRAFTQAMLRHAASLTFLQAVKDSNDWDYLCALNEVENMTILGKQKINDRVRWGQRFEVMLTVYANVAITNEYKNGEEVCQACGEKIANKYLNLYSNESYNYDSLEIEELPDIDGGTPLVAIQFCICSRCSNLALTYHRLHHMRYTTFRYCEDMIENMSILRPDLSLDALITLCLSKRSWQRKLINEYAVLWRKVQENEL</sequence>
<dbReference type="Proteomes" id="UP000887579">
    <property type="component" value="Unplaced"/>
</dbReference>
<accession>A0AC34FN56</accession>